<dbReference type="PRINTS" id="PR01415">
    <property type="entry name" value="ANKYRIN"/>
</dbReference>
<dbReference type="PROSITE" id="PS50088">
    <property type="entry name" value="ANK_REPEAT"/>
    <property type="match status" value="4"/>
</dbReference>
<comment type="similarity">
    <text evidence="3">Belongs to the POTE family.</text>
</comment>
<feature type="repeat" description="ANK" evidence="4">
    <location>
        <begin position="172"/>
        <end position="204"/>
    </location>
</feature>
<dbReference type="Gene3D" id="1.25.40.20">
    <property type="entry name" value="Ankyrin repeat-containing domain"/>
    <property type="match status" value="1"/>
</dbReference>
<evidence type="ECO:0000256" key="2">
    <source>
        <dbReference type="ARBA" id="ARBA00023043"/>
    </source>
</evidence>
<protein>
    <submittedName>
        <fullName evidence="6">POTEM isoform 1</fullName>
    </submittedName>
</protein>
<feature type="repeat" description="ANK" evidence="4">
    <location>
        <begin position="271"/>
        <end position="303"/>
    </location>
</feature>
<dbReference type="Proteomes" id="UP000236370">
    <property type="component" value="Unassembled WGS sequence"/>
</dbReference>
<keyword evidence="2 4" id="KW-0040">ANK repeat</keyword>
<dbReference type="AlphaFoldDB" id="A0A2J8IRQ7"/>
<dbReference type="InterPro" id="IPR036770">
    <property type="entry name" value="Ankyrin_rpt-contain_sf"/>
</dbReference>
<feature type="compositionally biased region" description="Basic and acidic residues" evidence="5">
    <location>
        <begin position="377"/>
        <end position="392"/>
    </location>
</feature>
<feature type="compositionally biased region" description="Polar residues" evidence="5">
    <location>
        <begin position="485"/>
        <end position="494"/>
    </location>
</feature>
<dbReference type="PROSITE" id="PS50297">
    <property type="entry name" value="ANK_REP_REGION"/>
    <property type="match status" value="4"/>
</dbReference>
<proteinExistence type="inferred from homology"/>
<keyword evidence="1" id="KW-0677">Repeat</keyword>
<dbReference type="SUPFAM" id="SSF48403">
    <property type="entry name" value="Ankyrin repeat"/>
    <property type="match status" value="1"/>
</dbReference>
<accession>A0A2J8IRQ7</accession>
<reference evidence="6 7" key="1">
    <citation type="submission" date="2017-12" db="EMBL/GenBank/DDBJ databases">
        <title>High-resolution comparative analysis of great ape genomes.</title>
        <authorList>
            <person name="Pollen A."/>
            <person name="Hastie A."/>
            <person name="Hormozdiari F."/>
            <person name="Dougherty M."/>
            <person name="Liu R."/>
            <person name="Chaisson M."/>
            <person name="Hoppe E."/>
            <person name="Hill C."/>
            <person name="Pang A."/>
            <person name="Hillier L."/>
            <person name="Baker C."/>
            <person name="Armstrong J."/>
            <person name="Shendure J."/>
            <person name="Paten B."/>
            <person name="Wilson R."/>
            <person name="Chao H."/>
            <person name="Schneider V."/>
            <person name="Ventura M."/>
            <person name="Kronenberg Z."/>
            <person name="Murali S."/>
            <person name="Gordon D."/>
            <person name="Cantsilieris S."/>
            <person name="Munson K."/>
            <person name="Nelson B."/>
            <person name="Raja A."/>
            <person name="Underwood J."/>
            <person name="Diekhans M."/>
            <person name="Fiddes I."/>
            <person name="Haussler D."/>
            <person name="Eichler E."/>
        </authorList>
    </citation>
    <scope>NUCLEOTIDE SEQUENCE [LARGE SCALE GENOMIC DNA]</scope>
    <source>
        <strain evidence="6">Yerkes chimp pedigree #C0471</strain>
    </source>
</reference>
<evidence type="ECO:0000256" key="3">
    <source>
        <dbReference type="ARBA" id="ARBA00038247"/>
    </source>
</evidence>
<organism evidence="6 7">
    <name type="scientific">Pan troglodytes</name>
    <name type="common">Chimpanzee</name>
    <dbReference type="NCBI Taxonomy" id="9598"/>
    <lineage>
        <taxon>Eukaryota</taxon>
        <taxon>Metazoa</taxon>
        <taxon>Chordata</taxon>
        <taxon>Craniata</taxon>
        <taxon>Vertebrata</taxon>
        <taxon>Euteleostomi</taxon>
        <taxon>Mammalia</taxon>
        <taxon>Eutheria</taxon>
        <taxon>Euarchontoglires</taxon>
        <taxon>Primates</taxon>
        <taxon>Haplorrhini</taxon>
        <taxon>Catarrhini</taxon>
        <taxon>Hominidae</taxon>
        <taxon>Pan</taxon>
    </lineage>
</organism>
<evidence type="ECO:0000256" key="4">
    <source>
        <dbReference type="PROSITE-ProRule" id="PRU00023"/>
    </source>
</evidence>
<evidence type="ECO:0000313" key="6">
    <source>
        <dbReference type="EMBL" id="PNI13184.1"/>
    </source>
</evidence>
<feature type="region of interest" description="Disordered" evidence="5">
    <location>
        <begin position="369"/>
        <end position="467"/>
    </location>
</feature>
<dbReference type="Pfam" id="PF12796">
    <property type="entry name" value="Ank_2"/>
    <property type="match status" value="2"/>
</dbReference>
<dbReference type="SMART" id="SM00248">
    <property type="entry name" value="ANK"/>
    <property type="match status" value="5"/>
</dbReference>
<sequence length="502" mass="56273">MVAEVDSMPAASSVKKPFGLRSKMGKWCCHCFPCCRGSGKSNVGTSGDQDDSTMKTLRSKMGKWCRHCFPCCRGSGKSNVGTSGDHDDSAMKTLRSKMGKWCCHCFPCCRGSGKSNVGAWGDYDDSAFVEPRYHVRREDLDKLHRAAWWGKVPRKDLIVMLRDTDVNKKDKQKRTALHLASANGNSEVVKLLLDRRCQLNVLDNKKRTALTKAVQCQEDECALMLLEHGTDPNIPDEYGNTTLHYAIYNEDKLMAKALLLYGADIESKNKHGFTPLLLGVHEQKQQVVKFLIKKKANLNALDRYGRTALILAVCCGSASIVSLLLEQNIDVSSRDLSGQTTRDYAVSGHHTVICQLLSDYKEKQMLKISSENSNPEQDLKLTSEEESQRFKGSENSQPEKMSQEPEINKDGDREVEEEMKKHESNNVGLLENLTNGVTAGNGDDGLIPQRKSRTPENQQFPDNESEEYHRICELLSDYKEKQMPKYSSENSNPGKTCDSELL</sequence>
<feature type="region of interest" description="Disordered" evidence="5">
    <location>
        <begin position="482"/>
        <end position="502"/>
    </location>
</feature>
<gene>
    <name evidence="6" type="ORF">CK820_G0053787</name>
</gene>
<evidence type="ECO:0000256" key="5">
    <source>
        <dbReference type="SAM" id="MobiDB-lite"/>
    </source>
</evidence>
<dbReference type="InterPro" id="IPR002110">
    <property type="entry name" value="Ankyrin_rpt"/>
</dbReference>
<name>A0A2J8IRQ7_PANTR</name>
<dbReference type="EMBL" id="NBAG03000615">
    <property type="protein sequence ID" value="PNI13184.1"/>
    <property type="molecule type" value="Genomic_DNA"/>
</dbReference>
<dbReference type="PANTHER" id="PTHR24147:SF66">
    <property type="entry name" value="POTE ANKYRIN DOMAIN FAMILY MEMBER D"/>
    <property type="match status" value="1"/>
</dbReference>
<comment type="caution">
    <text evidence="6">The sequence shown here is derived from an EMBL/GenBank/DDBJ whole genome shotgun (WGS) entry which is preliminary data.</text>
</comment>
<evidence type="ECO:0000256" key="1">
    <source>
        <dbReference type="ARBA" id="ARBA00022737"/>
    </source>
</evidence>
<feature type="repeat" description="ANK" evidence="4">
    <location>
        <begin position="238"/>
        <end position="270"/>
    </location>
</feature>
<feature type="repeat" description="ANK" evidence="4">
    <location>
        <begin position="304"/>
        <end position="336"/>
    </location>
</feature>
<dbReference type="InterPro" id="IPR050657">
    <property type="entry name" value="Ankyrin_repeat_domain"/>
</dbReference>
<feature type="compositionally biased region" description="Basic and acidic residues" evidence="5">
    <location>
        <begin position="401"/>
        <end position="424"/>
    </location>
</feature>
<evidence type="ECO:0000313" key="7">
    <source>
        <dbReference type="Proteomes" id="UP000236370"/>
    </source>
</evidence>
<dbReference type="PANTHER" id="PTHR24147">
    <property type="entry name" value="ANKYRIN REPEAT DOMAIN 36-RELATED"/>
    <property type="match status" value="1"/>
</dbReference>